<keyword evidence="2 6" id="KW-0812">Transmembrane</keyword>
<evidence type="ECO:0000313" key="7">
    <source>
        <dbReference type="EMBL" id="SMY07654.1"/>
    </source>
</evidence>
<protein>
    <submittedName>
        <fullName evidence="7">HlyD family secretion protein</fullName>
    </submittedName>
</protein>
<sequence length="477" mass="54014">MQEHFAVRIRHERPMSDLTYKVRAPLKLTLETGKSVAIENWSLSGITYPEPADILPKVALLSIPFQGVEVQFDVRFANSPNKGELLFEGLSGRQRETLAVFYRSILSGKMASTEEVITSLDTPVDLVPMGETEEERSVGSANTSNRLLRILWNAFFYLGLAFLIFGVIGTQIFNRLSQVSLEHARISAPLVEHRATEDAFIDAILVEQGQHVSRGDTLIRLNLPNQESALEDIREDIERAERDVAAALSNLMNHQTIRQQQRQLLADAYQRAVSAHPNTRFGSSTNIRRIFYTRWQFDRFDQETQLAQGTYFDTERDLRRQYEATDTRLSRLKRDLGNTKDIIDAINIVAQVDGIVQSVEVFKDQYVSRGDEVLTIEEDAPRVVRAWLNEARSEAIFVGMQTNIRFNDGSGTRSVDGQITDITAGIDLQATDEYGLIVTVAIDDLPPEDLRGQFRPDAPVSLSAIKDWGWLENWDRK</sequence>
<keyword evidence="8" id="KW-1185">Reference proteome</keyword>
<proteinExistence type="predicted"/>
<accession>A0A238LE05</accession>
<evidence type="ECO:0000256" key="3">
    <source>
        <dbReference type="ARBA" id="ARBA00022989"/>
    </source>
</evidence>
<dbReference type="Gene3D" id="2.40.50.100">
    <property type="match status" value="1"/>
</dbReference>
<dbReference type="EMBL" id="FXZK01000002">
    <property type="protein sequence ID" value="SMY07654.1"/>
    <property type="molecule type" value="Genomic_DNA"/>
</dbReference>
<evidence type="ECO:0000256" key="5">
    <source>
        <dbReference type="SAM" id="Coils"/>
    </source>
</evidence>
<evidence type="ECO:0000256" key="2">
    <source>
        <dbReference type="ARBA" id="ARBA00022692"/>
    </source>
</evidence>
<dbReference type="Proteomes" id="UP000201613">
    <property type="component" value="Unassembled WGS sequence"/>
</dbReference>
<dbReference type="AlphaFoldDB" id="A0A238LE05"/>
<feature type="transmembrane region" description="Helical" evidence="6">
    <location>
        <begin position="150"/>
        <end position="173"/>
    </location>
</feature>
<dbReference type="GO" id="GO:0016020">
    <property type="term" value="C:membrane"/>
    <property type="evidence" value="ECO:0007669"/>
    <property type="project" value="UniProtKB-SubCell"/>
</dbReference>
<comment type="subcellular location">
    <subcellularLocation>
        <location evidence="1">Membrane</location>
        <topology evidence="1">Single-pass membrane protein</topology>
    </subcellularLocation>
</comment>
<reference evidence="8" key="1">
    <citation type="submission" date="2017-05" db="EMBL/GenBank/DDBJ databases">
        <authorList>
            <person name="Rodrigo-Torres L."/>
            <person name="Arahal R. D."/>
            <person name="Lucena T."/>
        </authorList>
    </citation>
    <scope>NUCLEOTIDE SEQUENCE [LARGE SCALE GENOMIC DNA]</scope>
    <source>
        <strain evidence="8">CECT 8899</strain>
    </source>
</reference>
<name>A0A238LE05_9RHOB</name>
<keyword evidence="3 6" id="KW-1133">Transmembrane helix</keyword>
<dbReference type="InterPro" id="IPR050739">
    <property type="entry name" value="MFP"/>
</dbReference>
<gene>
    <name evidence="7" type="ORF">LOM8899_01792</name>
</gene>
<dbReference type="OrthoDB" id="7857540at2"/>
<dbReference type="PANTHER" id="PTHR30386">
    <property type="entry name" value="MEMBRANE FUSION SUBUNIT OF EMRAB-TOLC MULTIDRUG EFFLUX PUMP"/>
    <property type="match status" value="1"/>
</dbReference>
<keyword evidence="4 6" id="KW-0472">Membrane</keyword>
<evidence type="ECO:0000256" key="6">
    <source>
        <dbReference type="SAM" id="Phobius"/>
    </source>
</evidence>
<evidence type="ECO:0000256" key="1">
    <source>
        <dbReference type="ARBA" id="ARBA00004167"/>
    </source>
</evidence>
<dbReference type="PANTHER" id="PTHR30386:SF26">
    <property type="entry name" value="TRANSPORT PROTEIN COMB"/>
    <property type="match status" value="1"/>
</dbReference>
<evidence type="ECO:0000256" key="4">
    <source>
        <dbReference type="ARBA" id="ARBA00023136"/>
    </source>
</evidence>
<keyword evidence="5" id="KW-0175">Coiled coil</keyword>
<feature type="coiled-coil region" evidence="5">
    <location>
        <begin position="223"/>
        <end position="257"/>
    </location>
</feature>
<evidence type="ECO:0000313" key="8">
    <source>
        <dbReference type="Proteomes" id="UP000201613"/>
    </source>
</evidence>
<organism evidence="7 8">
    <name type="scientific">Flavimaricola marinus</name>
    <dbReference type="NCBI Taxonomy" id="1819565"/>
    <lineage>
        <taxon>Bacteria</taxon>
        <taxon>Pseudomonadati</taxon>
        <taxon>Pseudomonadota</taxon>
        <taxon>Alphaproteobacteria</taxon>
        <taxon>Rhodobacterales</taxon>
        <taxon>Paracoccaceae</taxon>
        <taxon>Flavimaricola</taxon>
    </lineage>
</organism>